<reference evidence="1" key="1">
    <citation type="submission" date="2022-10" db="EMBL/GenBank/DDBJ databases">
        <title>The complete genomes of actinobacterial strains from the NBC collection.</title>
        <authorList>
            <person name="Joergensen T.S."/>
            <person name="Alvarez Arevalo M."/>
            <person name="Sterndorff E.B."/>
            <person name="Faurdal D."/>
            <person name="Vuksanovic O."/>
            <person name="Mourched A.-S."/>
            <person name="Charusanti P."/>
            <person name="Shaw S."/>
            <person name="Blin K."/>
            <person name="Weber T."/>
        </authorList>
    </citation>
    <scope>NUCLEOTIDE SEQUENCE</scope>
    <source>
        <strain evidence="1">NBC_00093</strain>
    </source>
</reference>
<dbReference type="Pfam" id="PF19771">
    <property type="entry name" value="DUF6257"/>
    <property type="match status" value="1"/>
</dbReference>
<organism evidence="1">
    <name type="scientific">Streptomyces sp. NBC_00093</name>
    <dbReference type="NCBI Taxonomy" id="2975649"/>
    <lineage>
        <taxon>Bacteria</taxon>
        <taxon>Bacillati</taxon>
        <taxon>Actinomycetota</taxon>
        <taxon>Actinomycetes</taxon>
        <taxon>Kitasatosporales</taxon>
        <taxon>Streptomycetaceae</taxon>
        <taxon>Streptomyces</taxon>
    </lineage>
</organism>
<evidence type="ECO:0000313" key="1">
    <source>
        <dbReference type="EMBL" id="WTT17721.1"/>
    </source>
</evidence>
<accession>A0AAU2A1C2</accession>
<sequence>MAKPKLTWGEKAAIVRLELLGAKRAFALGDNQPDIERKVQRIRDRAAKREQDGK</sequence>
<dbReference type="AlphaFoldDB" id="A0AAU2A1C2"/>
<name>A0AAU2A1C2_9ACTN</name>
<dbReference type="EMBL" id="CP108222">
    <property type="protein sequence ID" value="WTT17721.1"/>
    <property type="molecule type" value="Genomic_DNA"/>
</dbReference>
<gene>
    <name evidence="1" type="ORF">OHA22_20345</name>
</gene>
<dbReference type="InterPro" id="IPR046224">
    <property type="entry name" value="DUF6257"/>
</dbReference>
<protein>
    <submittedName>
        <fullName evidence="1">DUF6257 family protein</fullName>
    </submittedName>
</protein>
<proteinExistence type="predicted"/>